<gene>
    <name evidence="3" type="ORF">METZ01_LOCUS70324</name>
</gene>
<dbReference type="CDD" id="cd02194">
    <property type="entry name" value="ThiL"/>
    <property type="match status" value="1"/>
</dbReference>
<dbReference type="InterPro" id="IPR016188">
    <property type="entry name" value="PurM-like_N"/>
</dbReference>
<dbReference type="GO" id="GO:0009030">
    <property type="term" value="F:thiamine-phosphate kinase activity"/>
    <property type="evidence" value="ECO:0007669"/>
    <property type="project" value="InterPro"/>
</dbReference>
<dbReference type="InterPro" id="IPR010918">
    <property type="entry name" value="PurM-like_C_dom"/>
</dbReference>
<dbReference type="SUPFAM" id="SSF56042">
    <property type="entry name" value="PurM C-terminal domain-like"/>
    <property type="match status" value="1"/>
</dbReference>
<evidence type="ECO:0000313" key="3">
    <source>
        <dbReference type="EMBL" id="SVA17470.1"/>
    </source>
</evidence>
<dbReference type="InterPro" id="IPR006283">
    <property type="entry name" value="ThiL-like"/>
</dbReference>
<feature type="domain" description="PurM-like C-terminal" evidence="2">
    <location>
        <begin position="163"/>
        <end position="311"/>
    </location>
</feature>
<dbReference type="HAMAP" id="MF_02128">
    <property type="entry name" value="TMP_kinase"/>
    <property type="match status" value="1"/>
</dbReference>
<accession>A0A381TN32</accession>
<dbReference type="Gene3D" id="3.90.650.10">
    <property type="entry name" value="PurM-like C-terminal domain"/>
    <property type="match status" value="1"/>
</dbReference>
<feature type="domain" description="PurM-like N-terminal" evidence="1">
    <location>
        <begin position="38"/>
        <end position="149"/>
    </location>
</feature>
<dbReference type="Gene3D" id="3.30.1330.10">
    <property type="entry name" value="PurM-like, N-terminal domain"/>
    <property type="match status" value="1"/>
</dbReference>
<dbReference type="NCBIfam" id="TIGR01379">
    <property type="entry name" value="thiL"/>
    <property type="match status" value="1"/>
</dbReference>
<dbReference type="Pfam" id="PF00586">
    <property type="entry name" value="AIRS"/>
    <property type="match status" value="1"/>
</dbReference>
<evidence type="ECO:0008006" key="4">
    <source>
        <dbReference type="Google" id="ProtNLM"/>
    </source>
</evidence>
<name>A0A381TN32_9ZZZZ</name>
<protein>
    <recommendedName>
        <fullName evidence="4">PurM-like N-terminal domain-containing protein</fullName>
    </recommendedName>
</protein>
<dbReference type="Pfam" id="PF02769">
    <property type="entry name" value="AIRS_C"/>
    <property type="match status" value="1"/>
</dbReference>
<dbReference type="GO" id="GO:0009228">
    <property type="term" value="P:thiamine biosynthetic process"/>
    <property type="evidence" value="ECO:0007669"/>
    <property type="project" value="InterPro"/>
</dbReference>
<dbReference type="AlphaFoldDB" id="A0A381TN32"/>
<proteinExistence type="inferred from homology"/>
<reference evidence="3" key="1">
    <citation type="submission" date="2018-05" db="EMBL/GenBank/DDBJ databases">
        <authorList>
            <person name="Lanie J.A."/>
            <person name="Ng W.-L."/>
            <person name="Kazmierczak K.M."/>
            <person name="Andrzejewski T.M."/>
            <person name="Davidsen T.M."/>
            <person name="Wayne K.J."/>
            <person name="Tettelin H."/>
            <person name="Glass J.I."/>
            <person name="Rusch D."/>
            <person name="Podicherti R."/>
            <person name="Tsui H.-C.T."/>
            <person name="Winkler M.E."/>
        </authorList>
    </citation>
    <scope>NUCLEOTIDE SEQUENCE</scope>
</reference>
<organism evidence="3">
    <name type="scientific">marine metagenome</name>
    <dbReference type="NCBI Taxonomy" id="408172"/>
    <lineage>
        <taxon>unclassified sequences</taxon>
        <taxon>metagenomes</taxon>
        <taxon>ecological metagenomes</taxon>
    </lineage>
</organism>
<evidence type="ECO:0000259" key="1">
    <source>
        <dbReference type="Pfam" id="PF00586"/>
    </source>
</evidence>
<dbReference type="PIRSF" id="PIRSF005303">
    <property type="entry name" value="Thiam_monoph_kin"/>
    <property type="match status" value="1"/>
</dbReference>
<sequence>MTDVSSISEFELIRRLDFVLAEEMTSISRQQNIVLGIGDDAAIIRPGVESQVITTDTMVDGVHFLMDSINMRNLGWKSLAVNYSDIASMGCTPSHSVITLGLTPTQRVEDLEDMYRGFSDLMKENGGEIVGGDIVRSGTFFISVTVVGESDSQNILRRDSAVPGDLIGITGQLGCSAAGLEALASQDRERNPSNSHFISAHTRPIPRIAQGMTLRETGVSTAMDISDGLLADLGKLCAASDVGADIEIDLIPADSFLKKAYPGRWKELSVTGGEDYELLFTASTEKIGQLTAAGNLDFSVIGTITGSPKTVRVFDGNGKEVIYQSGGWDHFRDPT</sequence>
<evidence type="ECO:0000259" key="2">
    <source>
        <dbReference type="Pfam" id="PF02769"/>
    </source>
</evidence>
<dbReference type="InterPro" id="IPR036676">
    <property type="entry name" value="PurM-like_C_sf"/>
</dbReference>
<dbReference type="SUPFAM" id="SSF55326">
    <property type="entry name" value="PurM N-terminal domain-like"/>
    <property type="match status" value="1"/>
</dbReference>
<dbReference type="PANTHER" id="PTHR30270:SF0">
    <property type="entry name" value="THIAMINE-MONOPHOSPHATE KINASE"/>
    <property type="match status" value="1"/>
</dbReference>
<dbReference type="EMBL" id="UINC01004873">
    <property type="protein sequence ID" value="SVA17470.1"/>
    <property type="molecule type" value="Genomic_DNA"/>
</dbReference>
<dbReference type="InterPro" id="IPR036921">
    <property type="entry name" value="PurM-like_N_sf"/>
</dbReference>
<dbReference type="PANTHER" id="PTHR30270">
    <property type="entry name" value="THIAMINE-MONOPHOSPHATE KINASE"/>
    <property type="match status" value="1"/>
</dbReference>